<evidence type="ECO:0000313" key="2">
    <source>
        <dbReference type="Proteomes" id="UP001604277"/>
    </source>
</evidence>
<keyword evidence="2" id="KW-1185">Reference proteome</keyword>
<organism evidence="1 2">
    <name type="scientific">Forsythia ovata</name>
    <dbReference type="NCBI Taxonomy" id="205694"/>
    <lineage>
        <taxon>Eukaryota</taxon>
        <taxon>Viridiplantae</taxon>
        <taxon>Streptophyta</taxon>
        <taxon>Embryophyta</taxon>
        <taxon>Tracheophyta</taxon>
        <taxon>Spermatophyta</taxon>
        <taxon>Magnoliopsida</taxon>
        <taxon>eudicotyledons</taxon>
        <taxon>Gunneridae</taxon>
        <taxon>Pentapetalae</taxon>
        <taxon>asterids</taxon>
        <taxon>lamiids</taxon>
        <taxon>Lamiales</taxon>
        <taxon>Oleaceae</taxon>
        <taxon>Forsythieae</taxon>
        <taxon>Forsythia</taxon>
    </lineage>
</organism>
<sequence length="147" mass="16605">MGEGCSWRVGAHAQFLDQDFSNLACALLLQLQSLASQNRMKNSSERKVEAMNLTNVQEKTNHDGADSNDLRELEDKANLKHPSNLMSLMQVYREAILNRDDKTVSDIEAKISIVEKEKNELVQKWATDHVEEGVARKQTNSVSEFLS</sequence>
<gene>
    <name evidence="1" type="ORF">Fot_08664</name>
</gene>
<dbReference type="EMBL" id="JBFOLJ010000002">
    <property type="protein sequence ID" value="KAL2555045.1"/>
    <property type="molecule type" value="Genomic_DNA"/>
</dbReference>
<name>A0ABD1WZA9_9LAMI</name>
<accession>A0ABD1WZA9</accession>
<evidence type="ECO:0000313" key="1">
    <source>
        <dbReference type="EMBL" id="KAL2555045.1"/>
    </source>
</evidence>
<dbReference type="AlphaFoldDB" id="A0ABD1WZA9"/>
<protein>
    <submittedName>
        <fullName evidence="1">GrpE protein-like protein</fullName>
    </submittedName>
</protein>
<reference evidence="2" key="1">
    <citation type="submission" date="2024-07" db="EMBL/GenBank/DDBJ databases">
        <title>Two chromosome-level genome assemblies of Korean endemic species Abeliophyllum distichum and Forsythia ovata (Oleaceae).</title>
        <authorList>
            <person name="Jang H."/>
        </authorList>
    </citation>
    <scope>NUCLEOTIDE SEQUENCE [LARGE SCALE GENOMIC DNA]</scope>
</reference>
<comment type="caution">
    <text evidence="1">The sequence shown here is derived from an EMBL/GenBank/DDBJ whole genome shotgun (WGS) entry which is preliminary data.</text>
</comment>
<dbReference type="Proteomes" id="UP001604277">
    <property type="component" value="Unassembled WGS sequence"/>
</dbReference>
<proteinExistence type="predicted"/>